<dbReference type="PANTHER" id="PTHR15723:SF0">
    <property type="entry name" value="CARBOHYDRATE SULFOTRANSFERASE 15"/>
    <property type="match status" value="1"/>
</dbReference>
<dbReference type="Pfam" id="PF00685">
    <property type="entry name" value="Sulfotransfer_1"/>
    <property type="match status" value="1"/>
</dbReference>
<dbReference type="PANTHER" id="PTHR15723">
    <property type="entry name" value="CARBOHYDRATE SULFOTRANSFERASE 15"/>
    <property type="match status" value="1"/>
</dbReference>
<dbReference type="SUPFAM" id="SSF52540">
    <property type="entry name" value="P-loop containing nucleoside triphosphate hydrolases"/>
    <property type="match status" value="1"/>
</dbReference>
<feature type="compositionally biased region" description="Low complexity" evidence="1">
    <location>
        <begin position="104"/>
        <end position="117"/>
    </location>
</feature>
<feature type="region of interest" description="Disordered" evidence="1">
    <location>
        <begin position="102"/>
        <end position="143"/>
    </location>
</feature>
<dbReference type="Gene3D" id="3.40.50.300">
    <property type="entry name" value="P-loop containing nucleotide triphosphate hydrolases"/>
    <property type="match status" value="2"/>
</dbReference>
<accession>A0A2R5GKW2</accession>
<dbReference type="GO" id="GO:0019319">
    <property type="term" value="P:hexose biosynthetic process"/>
    <property type="evidence" value="ECO:0007669"/>
    <property type="project" value="TreeGrafter"/>
</dbReference>
<keyword evidence="2" id="KW-0472">Membrane</keyword>
<dbReference type="InterPro" id="IPR000863">
    <property type="entry name" value="Sulfotransferase_dom"/>
</dbReference>
<evidence type="ECO:0000256" key="1">
    <source>
        <dbReference type="SAM" id="MobiDB-lite"/>
    </source>
</evidence>
<dbReference type="InterPro" id="IPR027417">
    <property type="entry name" value="P-loop_NTPase"/>
</dbReference>
<dbReference type="EMBL" id="BEYU01000100">
    <property type="protein sequence ID" value="GBG31546.1"/>
    <property type="molecule type" value="Genomic_DNA"/>
</dbReference>
<reference evidence="4 5" key="1">
    <citation type="submission" date="2017-12" db="EMBL/GenBank/DDBJ databases">
        <title>Sequencing, de novo assembly and annotation of complete genome of a new Thraustochytrid species, strain FCC1311.</title>
        <authorList>
            <person name="Sedici K."/>
            <person name="Godart F."/>
            <person name="Aiese Cigliano R."/>
            <person name="Sanseverino W."/>
            <person name="Barakat M."/>
            <person name="Ortet P."/>
            <person name="Marechal E."/>
            <person name="Cagnac O."/>
            <person name="Amato A."/>
        </authorList>
    </citation>
    <scope>NUCLEOTIDE SEQUENCE [LARGE SCALE GENOMIC DNA]</scope>
</reference>
<name>A0A2R5GKW2_9STRA</name>
<keyword evidence="5" id="KW-1185">Reference proteome</keyword>
<feature type="region of interest" description="Disordered" evidence="1">
    <location>
        <begin position="1"/>
        <end position="39"/>
    </location>
</feature>
<keyword evidence="4" id="KW-0808">Transferase</keyword>
<sequence>MARRRERADDDVLDEHDDGEEETRGLVSAQLGGSVQQNQAEREDLQREWFRRALKVTAVLAGVLFLVGLAHLGSGESAPTKGLPAAQASGSLQSSHDLTLIIRGDTSGGSSDSGADDYSAHDGSPDGDDDASQDAYADADAGADADADVDVDIIKNNRCPAGSKIIFIYPEVVNSGENTFEASFGDLDDLVNDPRYVEVSTAQRSAKHTFAILAQQRTYTSIASELGCAPGADGIASSCESTKPKTCVRWSFLLRDPVTRLVSAFNLVSASQTSPKSGRLLDGSAGVGNALFDCAPGSAAALLMQQEGTTVEDWANLDEGERNACSSSFNVFTRMLAPEVGDDPDAQLTLAKQRLAKMAWFGIYEKWTVSLQLLSFALHADVQHYVAASNPNERIDTLSAHAREVLEAHNAMDVNLYAFALDLLLRRGSKMRGAIHDPAYIPFKFSCDAEKVCWTHTPGQTTPTSFEQLKQGLLSYFPKSTAAAAASAAANASTAADVPDLCLAKQGCWREDLQERKSHIDEPKPPVDVKDGNVLEKARNFDTCLASVLVLGTRKGGTTSLFSYLSAHPRFYGVNLKGGPSDGELLFLEKLKLSKLTEPQSVRQSYNKAMVMSLNRFQSKATASGGKDIEHGLVDIMNGDALTGESSVGNGPSCLVPRFVASACGVHPRMRFVYLVRDPIERLISNHKMRKRLNPKRFPMTVEQYAVRDLHSMQKQIPSDADWFKKDKVPCLYKHDIGNSVWSGMYIVHLRRWLQYFPREQFLVIKSEDMFANPGLVLKRVLDFIDLDPSQIDIEQTVGKVYNSAPSNQKGKDAPLDITVETRAELQSFYATYNLALAETFGIDVSDWN</sequence>
<proteinExistence type="predicted"/>
<evidence type="ECO:0000259" key="3">
    <source>
        <dbReference type="Pfam" id="PF00685"/>
    </source>
</evidence>
<evidence type="ECO:0000313" key="5">
    <source>
        <dbReference type="Proteomes" id="UP000241890"/>
    </source>
</evidence>
<dbReference type="OrthoDB" id="411451at2759"/>
<feature type="compositionally biased region" description="Basic and acidic residues" evidence="1">
    <location>
        <begin position="1"/>
        <end position="10"/>
    </location>
</feature>
<feature type="domain" description="Sulfotransferase" evidence="3">
    <location>
        <begin position="548"/>
        <end position="801"/>
    </location>
</feature>
<dbReference type="GO" id="GO:0050659">
    <property type="term" value="F:N-acetylgalactosamine 4-sulfate 6-O-sulfotransferase activity"/>
    <property type="evidence" value="ECO:0007669"/>
    <property type="project" value="TreeGrafter"/>
</dbReference>
<organism evidence="4 5">
    <name type="scientific">Hondaea fermentalgiana</name>
    <dbReference type="NCBI Taxonomy" id="2315210"/>
    <lineage>
        <taxon>Eukaryota</taxon>
        <taxon>Sar</taxon>
        <taxon>Stramenopiles</taxon>
        <taxon>Bigyra</taxon>
        <taxon>Labyrinthulomycetes</taxon>
        <taxon>Thraustochytrida</taxon>
        <taxon>Thraustochytriidae</taxon>
        <taxon>Hondaea</taxon>
    </lineage>
</organism>
<keyword evidence="2" id="KW-0812">Transmembrane</keyword>
<protein>
    <submittedName>
        <fullName evidence="4">Heparan-sulfate 6-O-sulfotransferase 3</fullName>
    </submittedName>
</protein>
<keyword evidence="2" id="KW-1133">Transmembrane helix</keyword>
<dbReference type="AlphaFoldDB" id="A0A2R5GKW2"/>
<dbReference type="InParanoid" id="A0A2R5GKW2"/>
<comment type="caution">
    <text evidence="4">The sequence shown here is derived from an EMBL/GenBank/DDBJ whole genome shotgun (WGS) entry which is preliminary data.</text>
</comment>
<dbReference type="Proteomes" id="UP000241890">
    <property type="component" value="Unassembled WGS sequence"/>
</dbReference>
<evidence type="ECO:0000256" key="2">
    <source>
        <dbReference type="SAM" id="Phobius"/>
    </source>
</evidence>
<gene>
    <name evidence="4" type="ORF">FCC1311_077702</name>
</gene>
<feature type="transmembrane region" description="Helical" evidence="2">
    <location>
        <begin position="53"/>
        <end position="73"/>
    </location>
</feature>
<feature type="compositionally biased region" description="Acidic residues" evidence="1">
    <location>
        <begin position="11"/>
        <end position="21"/>
    </location>
</feature>
<evidence type="ECO:0000313" key="4">
    <source>
        <dbReference type="EMBL" id="GBG31546.1"/>
    </source>
</evidence>
<dbReference type="InterPro" id="IPR052654">
    <property type="entry name" value="CS_Sulfotransferase"/>
</dbReference>